<evidence type="ECO:0000313" key="8">
    <source>
        <dbReference type="Proteomes" id="UP000315914"/>
    </source>
</evidence>
<dbReference type="PANTHER" id="PTHR46056:SF12">
    <property type="entry name" value="LONG-CHAIN-ALCOHOL OXIDASE"/>
    <property type="match status" value="1"/>
</dbReference>
<reference evidence="7 8" key="1">
    <citation type="submission" date="2019-06" db="EMBL/GenBank/DDBJ databases">
        <title>Genomic Encyclopedia of Type Strains, Phase IV (KMG-V): Genome sequencing to study the core and pangenomes of soil and plant-associated prokaryotes.</title>
        <authorList>
            <person name="Whitman W."/>
        </authorList>
    </citation>
    <scope>NUCLEOTIDE SEQUENCE [LARGE SCALE GENOMIC DNA]</scope>
    <source>
        <strain evidence="7 8">BR 10556</strain>
    </source>
</reference>
<protein>
    <submittedName>
        <fullName evidence="7">Choline dehydrogenase-like flavoprotein</fullName>
    </submittedName>
</protein>
<keyword evidence="3" id="KW-0274">FAD</keyword>
<dbReference type="InterPro" id="IPR036188">
    <property type="entry name" value="FAD/NAD-bd_sf"/>
</dbReference>
<dbReference type="SUPFAM" id="SSF51905">
    <property type="entry name" value="FAD/NAD(P)-binding domain"/>
    <property type="match status" value="1"/>
</dbReference>
<dbReference type="PANTHER" id="PTHR46056">
    <property type="entry name" value="LONG-CHAIN-ALCOHOL OXIDASE"/>
    <property type="match status" value="1"/>
</dbReference>
<dbReference type="Gene3D" id="3.50.50.60">
    <property type="entry name" value="FAD/NAD(P)-binding domain"/>
    <property type="match status" value="2"/>
</dbReference>
<keyword evidence="2" id="KW-0285">Flavoprotein</keyword>
<gene>
    <name evidence="7" type="ORF">FBZ95_108262</name>
</gene>
<evidence type="ECO:0000313" key="7">
    <source>
        <dbReference type="EMBL" id="TWB70260.1"/>
    </source>
</evidence>
<dbReference type="GO" id="GO:0050660">
    <property type="term" value="F:flavin adenine dinucleotide binding"/>
    <property type="evidence" value="ECO:0007669"/>
    <property type="project" value="InterPro"/>
</dbReference>
<evidence type="ECO:0000256" key="2">
    <source>
        <dbReference type="ARBA" id="ARBA00022630"/>
    </source>
</evidence>
<feature type="domain" description="Glucose-methanol-choline oxidoreductase N-terminal" evidence="5">
    <location>
        <begin position="68"/>
        <end position="369"/>
    </location>
</feature>
<organism evidence="7 8">
    <name type="scientific">Bradyrhizobium sacchari</name>
    <dbReference type="NCBI Taxonomy" id="1399419"/>
    <lineage>
        <taxon>Bacteria</taxon>
        <taxon>Pseudomonadati</taxon>
        <taxon>Pseudomonadota</taxon>
        <taxon>Alphaproteobacteria</taxon>
        <taxon>Hyphomicrobiales</taxon>
        <taxon>Nitrobacteraceae</taxon>
        <taxon>Bradyrhizobium</taxon>
    </lineage>
</organism>
<dbReference type="Pfam" id="PF00732">
    <property type="entry name" value="GMC_oxred_N"/>
    <property type="match status" value="1"/>
</dbReference>
<dbReference type="InterPro" id="IPR000172">
    <property type="entry name" value="GMC_OxRdtase_N"/>
</dbReference>
<evidence type="ECO:0000256" key="1">
    <source>
        <dbReference type="ARBA" id="ARBA00010790"/>
    </source>
</evidence>
<evidence type="ECO:0000259" key="5">
    <source>
        <dbReference type="Pfam" id="PF00732"/>
    </source>
</evidence>
<keyword evidence="8" id="KW-1185">Reference proteome</keyword>
<proteinExistence type="inferred from homology"/>
<name>A0A560I5N3_9BRAD</name>
<dbReference type="EMBL" id="VITW01000008">
    <property type="protein sequence ID" value="TWB70260.1"/>
    <property type="molecule type" value="Genomic_DNA"/>
</dbReference>
<accession>A0A560I5N3</accession>
<dbReference type="SUPFAM" id="SSF54373">
    <property type="entry name" value="FAD-linked reductases, C-terminal domain"/>
    <property type="match status" value="1"/>
</dbReference>
<dbReference type="GO" id="GO:0016614">
    <property type="term" value="F:oxidoreductase activity, acting on CH-OH group of donors"/>
    <property type="evidence" value="ECO:0007669"/>
    <property type="project" value="InterPro"/>
</dbReference>
<dbReference type="STRING" id="1399419.A5906_08940"/>
<comment type="similarity">
    <text evidence="1">Belongs to the GMC oxidoreductase family.</text>
</comment>
<dbReference type="AlphaFoldDB" id="A0A560I5N3"/>
<evidence type="ECO:0000259" key="6">
    <source>
        <dbReference type="Pfam" id="PF05199"/>
    </source>
</evidence>
<dbReference type="Pfam" id="PF05199">
    <property type="entry name" value="GMC_oxred_C"/>
    <property type="match status" value="1"/>
</dbReference>
<evidence type="ECO:0000256" key="3">
    <source>
        <dbReference type="ARBA" id="ARBA00022827"/>
    </source>
</evidence>
<dbReference type="Proteomes" id="UP000315914">
    <property type="component" value="Unassembled WGS sequence"/>
</dbReference>
<comment type="caution">
    <text evidence="7">The sequence shown here is derived from an EMBL/GenBank/DDBJ whole genome shotgun (WGS) entry which is preliminary data.</text>
</comment>
<sequence>MARAPLFLASGRGDTNGLRPAKCDIPGSRLYSAAALTLSFAGRAVRERPNRPVSGEGEDKVAMKDPVDVLIIGAGASGAAVAWSLAETKMHVLCLEQGGWMNPAEYPSTGRDWEAKFYGEWSSSPNVRGRPEDYPINDDNSPIKVVNYNAVGGSTVMYTAHWPRLHPSDFKVKTLDGVADDWPIDYDALTPFFEENDRMMGTSGLSGDPLSPLTHPPMPQQPMGLSGAIIGKAMNKLGWHWWPSDTTVATTDYEGRARCINLGHCTPACAQGAKSSTDITYWPHAIRAGVELRTRCRVREITTDENGMASGVVYYDKDGVEQFQPAHVVIIACNGVGTPRLLLNSASGRFPNGLANSSGLVGKNLMFHPYAQIYGYVKEATDSNRAPPTCLWSKEWYDTDLSRGFVRGYGVQFVRGAGPVFEAVVSEQKGILPWGEDHHRVFRKLNGHRLGFSAICEDLPEEHNRVTLDPVLKDSHGIPAPKIDYTISENSRKMMEHALARGREFLETAGASDICVNSPIPWGGWHLLGTARMGTDPARSVVNEWGRTHDVKNLFIVDGSIFVTSGGVNPTSTIQALALYIADQMKQRLANLFD</sequence>
<evidence type="ECO:0000256" key="4">
    <source>
        <dbReference type="ARBA" id="ARBA00023002"/>
    </source>
</evidence>
<feature type="domain" description="Glucose-methanol-choline oxidoreductase C-terminal" evidence="6">
    <location>
        <begin position="460"/>
        <end position="578"/>
    </location>
</feature>
<keyword evidence="4" id="KW-0560">Oxidoreductase</keyword>
<dbReference type="InterPro" id="IPR007867">
    <property type="entry name" value="GMC_OxRtase_C"/>
</dbReference>